<accession>A0A4Z0NVZ3</accession>
<feature type="chain" id="PRO_5021269229" evidence="1">
    <location>
        <begin position="27"/>
        <end position="87"/>
    </location>
</feature>
<evidence type="ECO:0000256" key="1">
    <source>
        <dbReference type="SAM" id="SignalP"/>
    </source>
</evidence>
<dbReference type="EMBL" id="SRLB01000004">
    <property type="protein sequence ID" value="TGE01270.1"/>
    <property type="molecule type" value="Genomic_DNA"/>
</dbReference>
<name>A0A4Z0NVZ3_9HYPH</name>
<dbReference type="RefSeq" id="WP_135413873.1">
    <property type="nucleotide sequence ID" value="NZ_SRLB01000004.1"/>
</dbReference>
<evidence type="ECO:0000313" key="2">
    <source>
        <dbReference type="EMBL" id="TGE01270.1"/>
    </source>
</evidence>
<protein>
    <submittedName>
        <fullName evidence="2">Uncharacterized protein</fullName>
    </submittedName>
</protein>
<sequence length="87" mass="9999">MNLRVAAILSSAAVATSLAASLPARADYVRCATPWSCERVSERPVHREFRPLYAANHHWQPWYDYGYGARPYTRFDVEALRLMSRMP</sequence>
<gene>
    <name evidence="2" type="ORF">EU555_06655</name>
</gene>
<feature type="signal peptide" evidence="1">
    <location>
        <begin position="1"/>
        <end position="26"/>
    </location>
</feature>
<comment type="caution">
    <text evidence="2">The sequence shown here is derived from an EMBL/GenBank/DDBJ whole genome shotgun (WGS) entry which is preliminary data.</text>
</comment>
<dbReference type="OrthoDB" id="8003632at2"/>
<keyword evidence="3" id="KW-1185">Reference proteome</keyword>
<keyword evidence="1" id="KW-0732">Signal</keyword>
<dbReference type="Proteomes" id="UP000297535">
    <property type="component" value="Unassembled WGS sequence"/>
</dbReference>
<evidence type="ECO:0000313" key="3">
    <source>
        <dbReference type="Proteomes" id="UP000297535"/>
    </source>
</evidence>
<dbReference type="AlphaFoldDB" id="A0A4Z0NVZ3"/>
<proteinExistence type="predicted"/>
<organism evidence="2 3">
    <name type="scientific">Methylobacterium nonmethylotrophicum</name>
    <dbReference type="NCBI Taxonomy" id="1141884"/>
    <lineage>
        <taxon>Bacteria</taxon>
        <taxon>Pseudomonadati</taxon>
        <taxon>Pseudomonadota</taxon>
        <taxon>Alphaproteobacteria</taxon>
        <taxon>Hyphomicrobiales</taxon>
        <taxon>Methylobacteriaceae</taxon>
        <taxon>Methylobacterium</taxon>
    </lineage>
</organism>
<reference evidence="2 3" key="1">
    <citation type="submission" date="2019-04" db="EMBL/GenBank/DDBJ databases">
        <authorList>
            <person name="Feng G."/>
            <person name="Zhu H."/>
        </authorList>
    </citation>
    <scope>NUCLEOTIDE SEQUENCE [LARGE SCALE GENOMIC DNA]</scope>
    <source>
        <strain evidence="2 3">6HR-1</strain>
    </source>
</reference>